<name>A0AAN8LBY7_9TELE</name>
<reference evidence="1 2" key="1">
    <citation type="submission" date="2021-04" db="EMBL/GenBank/DDBJ databases">
        <authorList>
            <person name="De Guttry C."/>
            <person name="Zahm M."/>
            <person name="Klopp C."/>
            <person name="Cabau C."/>
            <person name="Louis A."/>
            <person name="Berthelot C."/>
            <person name="Parey E."/>
            <person name="Roest Crollius H."/>
            <person name="Montfort J."/>
            <person name="Robinson-Rechavi M."/>
            <person name="Bucao C."/>
            <person name="Bouchez O."/>
            <person name="Gislard M."/>
            <person name="Lluch J."/>
            <person name="Milhes M."/>
            <person name="Lampietro C."/>
            <person name="Lopez Roques C."/>
            <person name="Donnadieu C."/>
            <person name="Braasch I."/>
            <person name="Desvignes T."/>
            <person name="Postlethwait J."/>
            <person name="Bobe J."/>
            <person name="Wedekind C."/>
            <person name="Guiguen Y."/>
        </authorList>
    </citation>
    <scope>NUCLEOTIDE SEQUENCE [LARGE SCALE GENOMIC DNA]</scope>
    <source>
        <strain evidence="1">Cs_M1</strain>
        <tissue evidence="1">Blood</tissue>
    </source>
</reference>
<accession>A0AAN8LBY7</accession>
<comment type="caution">
    <text evidence="1">The sequence shown here is derived from an EMBL/GenBank/DDBJ whole genome shotgun (WGS) entry which is preliminary data.</text>
</comment>
<gene>
    <name evidence="1" type="ORF">J4Q44_G00204650</name>
</gene>
<protein>
    <submittedName>
        <fullName evidence="1">Uncharacterized protein</fullName>
    </submittedName>
</protein>
<evidence type="ECO:0000313" key="1">
    <source>
        <dbReference type="EMBL" id="KAK6309002.1"/>
    </source>
</evidence>
<proteinExistence type="predicted"/>
<keyword evidence="2" id="KW-1185">Reference proteome</keyword>
<organism evidence="1 2">
    <name type="scientific">Coregonus suidteri</name>
    <dbReference type="NCBI Taxonomy" id="861788"/>
    <lineage>
        <taxon>Eukaryota</taxon>
        <taxon>Metazoa</taxon>
        <taxon>Chordata</taxon>
        <taxon>Craniata</taxon>
        <taxon>Vertebrata</taxon>
        <taxon>Euteleostomi</taxon>
        <taxon>Actinopterygii</taxon>
        <taxon>Neopterygii</taxon>
        <taxon>Teleostei</taxon>
        <taxon>Protacanthopterygii</taxon>
        <taxon>Salmoniformes</taxon>
        <taxon>Salmonidae</taxon>
        <taxon>Coregoninae</taxon>
        <taxon>Coregonus</taxon>
    </lineage>
</organism>
<evidence type="ECO:0000313" key="2">
    <source>
        <dbReference type="Proteomes" id="UP001356427"/>
    </source>
</evidence>
<dbReference type="AlphaFoldDB" id="A0AAN8LBY7"/>
<sequence>MNFEHGSLLSFNQLQVGTGCLKTQKYLGKFSRQDCSRTLVRVARSDLAAQSSTCVWPEESPAQSPAQLLLPQKGSIVACPVRLWRSTVESRRFSTPMLLTGNYTLTRMGVRQLSCEKSLYDSQDFQDSCRDTLGETSVHLDGGTFWSSQASPYTGKSQRAVFEESGTHL</sequence>
<dbReference type="EMBL" id="JAGTTL010000018">
    <property type="protein sequence ID" value="KAK6309002.1"/>
    <property type="molecule type" value="Genomic_DNA"/>
</dbReference>
<dbReference type="Proteomes" id="UP001356427">
    <property type="component" value="Unassembled WGS sequence"/>
</dbReference>